<comment type="similarity">
    <text evidence="1 8">Belongs to the PDK/BCKDK protein kinase family.</text>
</comment>
<feature type="compositionally biased region" description="Polar residues" evidence="9">
    <location>
        <begin position="45"/>
        <end position="61"/>
    </location>
</feature>
<dbReference type="PANTHER" id="PTHR11947">
    <property type="entry name" value="PYRUVATE DEHYDROGENASE KINASE"/>
    <property type="match status" value="1"/>
</dbReference>
<dbReference type="InterPro" id="IPR039028">
    <property type="entry name" value="BCKD/PDK"/>
</dbReference>
<evidence type="ECO:0000256" key="9">
    <source>
        <dbReference type="SAM" id="MobiDB-lite"/>
    </source>
</evidence>
<keyword evidence="12" id="KW-1185">Reference proteome</keyword>
<dbReference type="Gene3D" id="3.30.565.10">
    <property type="entry name" value="Histidine kinase-like ATPase, C-terminal domain"/>
    <property type="match status" value="2"/>
</dbReference>
<protein>
    <recommendedName>
        <fullName evidence="8">Protein-serine/threonine kinase</fullName>
        <ecNumber evidence="8">2.7.11.-</ecNumber>
    </recommendedName>
</protein>
<evidence type="ECO:0000256" key="8">
    <source>
        <dbReference type="RuleBase" id="RU366032"/>
    </source>
</evidence>
<keyword evidence="2 8" id="KW-0808">Transferase</keyword>
<sequence length="396" mass="44798">MFRLALSAGRRTPLTHIKSALPPLSSIPTSPPFSNSLKSRERQQHFSTSSSQISDYASRSQTPVSLRTLMETGRGDLLGRGGNSFEETPDKNLSTATDLVLMQVASFLRHELPIRLAHRIKDLDDVPMMKEMKSVTTVREWYIQSFDDLITFPPIKSKSDEEKFAVLLDQIYERHAGVLVTMARGAFELRKAIRQGKYGTEGKMDFEEMQAMHDFLDNFYMSRIGIRMLIGQYLSLRQPPMNDYIGMICSETSPAKIVQQAVDDATFMCTRKYGDAPSVVVHGASNLNFSYVPTHIHYIMLELIKNSMRATVEWHGIDEDYPPIKVIISDGEENEDVVIKVSDEGGGIKRSHMKRVWSRAYARFWGGDLSVMSMEGYGTDVFLHLSRLGDSREPLP</sequence>
<keyword evidence="6 8" id="KW-0496">Mitochondrion</keyword>
<evidence type="ECO:0000259" key="10">
    <source>
        <dbReference type="Pfam" id="PF10436"/>
    </source>
</evidence>
<keyword evidence="5 8" id="KW-0067">ATP-binding</keyword>
<dbReference type="Pfam" id="PF10436">
    <property type="entry name" value="BCDHK_Adom3"/>
    <property type="match status" value="1"/>
</dbReference>
<evidence type="ECO:0000256" key="2">
    <source>
        <dbReference type="ARBA" id="ARBA00022679"/>
    </source>
</evidence>
<dbReference type="EMBL" id="BRYA01000078">
    <property type="protein sequence ID" value="GMI37887.1"/>
    <property type="molecule type" value="Genomic_DNA"/>
</dbReference>
<accession>A0A9W7GAD6</accession>
<evidence type="ECO:0000256" key="5">
    <source>
        <dbReference type="ARBA" id="ARBA00022840"/>
    </source>
</evidence>
<evidence type="ECO:0000256" key="6">
    <source>
        <dbReference type="ARBA" id="ARBA00023128"/>
    </source>
</evidence>
<gene>
    <name evidence="11" type="ORF">TrCOL_g5124</name>
</gene>
<organism evidence="11 12">
    <name type="scientific">Triparma columacea</name>
    <dbReference type="NCBI Taxonomy" id="722753"/>
    <lineage>
        <taxon>Eukaryota</taxon>
        <taxon>Sar</taxon>
        <taxon>Stramenopiles</taxon>
        <taxon>Ochrophyta</taxon>
        <taxon>Bolidophyceae</taxon>
        <taxon>Parmales</taxon>
        <taxon>Triparmaceae</taxon>
        <taxon>Triparma</taxon>
    </lineage>
</organism>
<comment type="subcellular location">
    <subcellularLocation>
        <location evidence="8">Mitochondrion matrix</location>
    </subcellularLocation>
</comment>
<reference evidence="12" key="1">
    <citation type="journal article" date="2023" name="Commun. Biol.">
        <title>Genome analysis of Parmales, the sister group of diatoms, reveals the evolutionary specialization of diatoms from phago-mixotrophs to photoautotrophs.</title>
        <authorList>
            <person name="Ban H."/>
            <person name="Sato S."/>
            <person name="Yoshikawa S."/>
            <person name="Yamada K."/>
            <person name="Nakamura Y."/>
            <person name="Ichinomiya M."/>
            <person name="Sato N."/>
            <person name="Blanc-Mathieu R."/>
            <person name="Endo H."/>
            <person name="Kuwata A."/>
            <person name="Ogata H."/>
        </authorList>
    </citation>
    <scope>NUCLEOTIDE SEQUENCE [LARGE SCALE GENOMIC DNA]</scope>
</reference>
<proteinExistence type="inferred from homology"/>
<evidence type="ECO:0000256" key="4">
    <source>
        <dbReference type="ARBA" id="ARBA00022777"/>
    </source>
</evidence>
<dbReference type="GO" id="GO:0005759">
    <property type="term" value="C:mitochondrial matrix"/>
    <property type="evidence" value="ECO:0007669"/>
    <property type="project" value="UniProtKB-SubCell"/>
</dbReference>
<dbReference type="SUPFAM" id="SSF69012">
    <property type="entry name" value="alpha-ketoacid dehydrogenase kinase, N-terminal domain"/>
    <property type="match status" value="1"/>
</dbReference>
<dbReference type="Proteomes" id="UP001165065">
    <property type="component" value="Unassembled WGS sequence"/>
</dbReference>
<feature type="domain" description="Branched-chain alpha-ketoacid dehydrogenase kinase/Pyruvate dehydrogenase kinase N-terminal" evidence="10">
    <location>
        <begin position="97"/>
        <end position="249"/>
    </location>
</feature>
<evidence type="ECO:0000313" key="12">
    <source>
        <dbReference type="Proteomes" id="UP001165065"/>
    </source>
</evidence>
<dbReference type="EC" id="2.7.11.-" evidence="8"/>
<keyword evidence="4 8" id="KW-0418">Kinase</keyword>
<evidence type="ECO:0000313" key="11">
    <source>
        <dbReference type="EMBL" id="GMI37887.1"/>
    </source>
</evidence>
<evidence type="ECO:0000256" key="3">
    <source>
        <dbReference type="ARBA" id="ARBA00022741"/>
    </source>
</evidence>
<comment type="caution">
    <text evidence="11">The sequence shown here is derived from an EMBL/GenBank/DDBJ whole genome shotgun (WGS) entry which is preliminary data.</text>
</comment>
<evidence type="ECO:0000256" key="7">
    <source>
        <dbReference type="ARBA" id="ARBA00048201"/>
    </source>
</evidence>
<keyword evidence="3 8" id="KW-0547">Nucleotide-binding</keyword>
<dbReference type="SUPFAM" id="SSF55874">
    <property type="entry name" value="ATPase domain of HSP90 chaperone/DNA topoisomerase II/histidine kinase"/>
    <property type="match status" value="1"/>
</dbReference>
<dbReference type="GO" id="GO:0005524">
    <property type="term" value="F:ATP binding"/>
    <property type="evidence" value="ECO:0007669"/>
    <property type="project" value="UniProtKB-UniRule"/>
</dbReference>
<dbReference type="InterPro" id="IPR036890">
    <property type="entry name" value="HATPase_C_sf"/>
</dbReference>
<name>A0A9W7GAD6_9STRA</name>
<comment type="catalytic activity">
    <reaction evidence="7">
        <text>L-seryl-[pyruvate dehydrogenase E1 alpha subunit] + ATP = O-phospho-L-seryl-[pyruvate dehydrogenase E1 alpha subunit] + ADP + H(+)</text>
        <dbReference type="Rhea" id="RHEA:23052"/>
        <dbReference type="Rhea" id="RHEA-COMP:13689"/>
        <dbReference type="Rhea" id="RHEA-COMP:13690"/>
        <dbReference type="ChEBI" id="CHEBI:15378"/>
        <dbReference type="ChEBI" id="CHEBI:29999"/>
        <dbReference type="ChEBI" id="CHEBI:30616"/>
        <dbReference type="ChEBI" id="CHEBI:83421"/>
        <dbReference type="ChEBI" id="CHEBI:456216"/>
        <dbReference type="EC" id="2.7.11.2"/>
    </reaction>
</comment>
<dbReference type="OrthoDB" id="241648at2759"/>
<feature type="compositionally biased region" description="Low complexity" evidence="9">
    <location>
        <begin position="19"/>
        <end position="34"/>
    </location>
</feature>
<dbReference type="InterPro" id="IPR018955">
    <property type="entry name" value="BCDHK/PDK_N"/>
</dbReference>
<feature type="region of interest" description="Disordered" evidence="9">
    <location>
        <begin position="17"/>
        <end position="61"/>
    </location>
</feature>
<dbReference type="GO" id="GO:0004740">
    <property type="term" value="F:pyruvate dehydrogenase (acetyl-transferring) kinase activity"/>
    <property type="evidence" value="ECO:0007669"/>
    <property type="project" value="UniProtKB-EC"/>
</dbReference>
<dbReference type="Gene3D" id="1.20.140.20">
    <property type="entry name" value="Alpha-ketoacid/pyruvate dehydrogenase kinase, N-terminal domain"/>
    <property type="match status" value="1"/>
</dbReference>
<dbReference type="AlphaFoldDB" id="A0A9W7GAD6"/>
<dbReference type="GO" id="GO:0010906">
    <property type="term" value="P:regulation of glucose metabolic process"/>
    <property type="evidence" value="ECO:0007669"/>
    <property type="project" value="TreeGrafter"/>
</dbReference>
<evidence type="ECO:0000256" key="1">
    <source>
        <dbReference type="ARBA" id="ARBA00006155"/>
    </source>
</evidence>
<dbReference type="InterPro" id="IPR036784">
    <property type="entry name" value="AK/P_DHK_N_sf"/>
</dbReference>
<dbReference type="PANTHER" id="PTHR11947:SF3">
    <property type="entry name" value="[PYRUVATE DEHYDROGENASE (ACETYL-TRANSFERRING)] KINASE, MITOCHONDRIAL"/>
    <property type="match status" value="1"/>
</dbReference>